<gene>
    <name evidence="1" type="ORF">CDAR_379221</name>
</gene>
<sequence>MSGNLGFLLPEQSLATSGGYSQMNLSYSQAPNMNTVPSVAKQQIMCGFISDQLEYYQWESNIHLCFYADDTAFTIQTNNINSTTTTLQNNITLR</sequence>
<accession>A0AAV4R180</accession>
<dbReference type="Proteomes" id="UP001054837">
    <property type="component" value="Unassembled WGS sequence"/>
</dbReference>
<keyword evidence="2" id="KW-1185">Reference proteome</keyword>
<name>A0AAV4R180_9ARAC</name>
<dbReference type="AlphaFoldDB" id="A0AAV4R180"/>
<organism evidence="1 2">
    <name type="scientific">Caerostris darwini</name>
    <dbReference type="NCBI Taxonomy" id="1538125"/>
    <lineage>
        <taxon>Eukaryota</taxon>
        <taxon>Metazoa</taxon>
        <taxon>Ecdysozoa</taxon>
        <taxon>Arthropoda</taxon>
        <taxon>Chelicerata</taxon>
        <taxon>Arachnida</taxon>
        <taxon>Araneae</taxon>
        <taxon>Araneomorphae</taxon>
        <taxon>Entelegynae</taxon>
        <taxon>Araneoidea</taxon>
        <taxon>Araneidae</taxon>
        <taxon>Caerostris</taxon>
    </lineage>
</organism>
<reference evidence="1 2" key="1">
    <citation type="submission" date="2021-06" db="EMBL/GenBank/DDBJ databases">
        <title>Caerostris darwini draft genome.</title>
        <authorList>
            <person name="Kono N."/>
            <person name="Arakawa K."/>
        </authorList>
    </citation>
    <scope>NUCLEOTIDE SEQUENCE [LARGE SCALE GENOMIC DNA]</scope>
</reference>
<evidence type="ECO:0000313" key="1">
    <source>
        <dbReference type="EMBL" id="GIY16058.1"/>
    </source>
</evidence>
<comment type="caution">
    <text evidence="1">The sequence shown here is derived from an EMBL/GenBank/DDBJ whole genome shotgun (WGS) entry which is preliminary data.</text>
</comment>
<proteinExistence type="predicted"/>
<dbReference type="EMBL" id="BPLQ01005630">
    <property type="protein sequence ID" value="GIY16058.1"/>
    <property type="molecule type" value="Genomic_DNA"/>
</dbReference>
<evidence type="ECO:0008006" key="3">
    <source>
        <dbReference type="Google" id="ProtNLM"/>
    </source>
</evidence>
<protein>
    <recommendedName>
        <fullName evidence="3">Reverse transcriptase domain-containing protein</fullName>
    </recommendedName>
</protein>
<evidence type="ECO:0000313" key="2">
    <source>
        <dbReference type="Proteomes" id="UP001054837"/>
    </source>
</evidence>